<dbReference type="InterPro" id="IPR036157">
    <property type="entry name" value="dUTPase-like_sf"/>
</dbReference>
<proteinExistence type="predicted"/>
<reference evidence="1" key="1">
    <citation type="journal article" date="2014" name="Front. Microbiol.">
        <title>High frequency of phylogenetically diverse reductive dehalogenase-homologous genes in deep subseafloor sedimentary metagenomes.</title>
        <authorList>
            <person name="Kawai M."/>
            <person name="Futagami T."/>
            <person name="Toyoda A."/>
            <person name="Takaki Y."/>
            <person name="Nishi S."/>
            <person name="Hori S."/>
            <person name="Arai W."/>
            <person name="Tsubouchi T."/>
            <person name="Morono Y."/>
            <person name="Uchiyama I."/>
            <person name="Ito T."/>
            <person name="Fujiyama A."/>
            <person name="Inagaki F."/>
            <person name="Takami H."/>
        </authorList>
    </citation>
    <scope>NUCLEOTIDE SEQUENCE</scope>
    <source>
        <strain evidence="1">Expedition CK06-06</strain>
    </source>
</reference>
<sequence>MTVLGSKRLKELIYHTENIAKRLVVTPILDLNAQISESSAAIDIRLGTKFIVPQRADVPYIDIGDPTFREKFEESVETVYVPYGKNLTLHPGHFVLGNSLE</sequence>
<organism evidence="1">
    <name type="scientific">marine sediment metagenome</name>
    <dbReference type="NCBI Taxonomy" id="412755"/>
    <lineage>
        <taxon>unclassified sequences</taxon>
        <taxon>metagenomes</taxon>
        <taxon>ecological metagenomes</taxon>
    </lineage>
</organism>
<dbReference type="Gene3D" id="2.70.40.10">
    <property type="match status" value="1"/>
</dbReference>
<dbReference type="EMBL" id="BARV01039001">
    <property type="protein sequence ID" value="GAI53045.1"/>
    <property type="molecule type" value="Genomic_DNA"/>
</dbReference>
<accession>X1QQ24</accession>
<name>X1QQ24_9ZZZZ</name>
<evidence type="ECO:0008006" key="2">
    <source>
        <dbReference type="Google" id="ProtNLM"/>
    </source>
</evidence>
<dbReference type="AlphaFoldDB" id="X1QQ24"/>
<feature type="non-terminal residue" evidence="1">
    <location>
        <position position="101"/>
    </location>
</feature>
<evidence type="ECO:0000313" key="1">
    <source>
        <dbReference type="EMBL" id="GAI53045.1"/>
    </source>
</evidence>
<gene>
    <name evidence="1" type="ORF">S06H3_59908</name>
</gene>
<comment type="caution">
    <text evidence="1">The sequence shown here is derived from an EMBL/GenBank/DDBJ whole genome shotgun (WGS) entry which is preliminary data.</text>
</comment>
<protein>
    <recommendedName>
        <fullName evidence="2">dCTP deaminase</fullName>
    </recommendedName>
</protein>
<dbReference type="SUPFAM" id="SSF51283">
    <property type="entry name" value="dUTPase-like"/>
    <property type="match status" value="1"/>
</dbReference>